<protein>
    <recommendedName>
        <fullName evidence="4">Aminoglycoside phosphotransferase domain-containing protein</fullName>
    </recommendedName>
</protein>
<feature type="compositionally biased region" description="Basic and acidic residues" evidence="1">
    <location>
        <begin position="308"/>
        <end position="326"/>
    </location>
</feature>
<dbReference type="EMBL" id="NHTK01005129">
    <property type="protein sequence ID" value="PPQ82667.1"/>
    <property type="molecule type" value="Genomic_DNA"/>
</dbReference>
<dbReference type="Proteomes" id="UP000284842">
    <property type="component" value="Unassembled WGS sequence"/>
</dbReference>
<evidence type="ECO:0000256" key="1">
    <source>
        <dbReference type="SAM" id="MobiDB-lite"/>
    </source>
</evidence>
<dbReference type="GO" id="GO:0005739">
    <property type="term" value="C:mitochondrion"/>
    <property type="evidence" value="ECO:0007669"/>
    <property type="project" value="TreeGrafter"/>
</dbReference>
<dbReference type="PANTHER" id="PTHR36091">
    <property type="entry name" value="ALTERED INHERITANCE OF MITOCHONDRIA PROTEIN 9, MITOCHONDRIAL"/>
    <property type="match status" value="1"/>
</dbReference>
<dbReference type="STRING" id="181874.A0A409WVZ0"/>
<dbReference type="AlphaFoldDB" id="A0A409WVZ0"/>
<reference evidence="2 3" key="1">
    <citation type="journal article" date="2018" name="Evol. Lett.">
        <title>Horizontal gene cluster transfer increased hallucinogenic mushroom diversity.</title>
        <authorList>
            <person name="Reynolds H.T."/>
            <person name="Vijayakumar V."/>
            <person name="Gluck-Thaler E."/>
            <person name="Korotkin H.B."/>
            <person name="Matheny P.B."/>
            <person name="Slot J.C."/>
        </authorList>
    </citation>
    <scope>NUCLEOTIDE SEQUENCE [LARGE SCALE GENOMIC DNA]</scope>
    <source>
        <strain evidence="2 3">2629</strain>
    </source>
</reference>
<feature type="region of interest" description="Disordered" evidence="1">
    <location>
        <begin position="149"/>
        <end position="169"/>
    </location>
</feature>
<dbReference type="PANTHER" id="PTHR36091:SF2">
    <property type="entry name" value="AMINOGLYCOSIDE PHOSPHOTRANSFERASE DOMAIN-CONTAINING PROTEIN"/>
    <property type="match status" value="1"/>
</dbReference>
<accession>A0A409WVZ0</accession>
<feature type="region of interest" description="Disordered" evidence="1">
    <location>
        <begin position="308"/>
        <end position="335"/>
    </location>
</feature>
<feature type="non-terminal residue" evidence="2">
    <location>
        <position position="1"/>
    </location>
</feature>
<dbReference type="OrthoDB" id="2831558at2759"/>
<evidence type="ECO:0008006" key="4">
    <source>
        <dbReference type="Google" id="ProtNLM"/>
    </source>
</evidence>
<gene>
    <name evidence="2" type="ORF">CVT24_004339</name>
</gene>
<keyword evidence="3" id="KW-1185">Reference proteome</keyword>
<evidence type="ECO:0000313" key="2">
    <source>
        <dbReference type="EMBL" id="PPQ82667.1"/>
    </source>
</evidence>
<dbReference type="InParanoid" id="A0A409WVZ0"/>
<comment type="caution">
    <text evidence="2">The sequence shown here is derived from an EMBL/GenBank/DDBJ whole genome shotgun (WGS) entry which is preliminary data.</text>
</comment>
<name>A0A409WVZ0_9AGAR</name>
<evidence type="ECO:0000313" key="3">
    <source>
        <dbReference type="Proteomes" id="UP000284842"/>
    </source>
</evidence>
<organism evidence="2 3">
    <name type="scientific">Panaeolus cyanescens</name>
    <dbReference type="NCBI Taxonomy" id="181874"/>
    <lineage>
        <taxon>Eukaryota</taxon>
        <taxon>Fungi</taxon>
        <taxon>Dikarya</taxon>
        <taxon>Basidiomycota</taxon>
        <taxon>Agaricomycotina</taxon>
        <taxon>Agaricomycetes</taxon>
        <taxon>Agaricomycetidae</taxon>
        <taxon>Agaricales</taxon>
        <taxon>Agaricineae</taxon>
        <taxon>Galeropsidaceae</taxon>
        <taxon>Panaeolus</taxon>
    </lineage>
</organism>
<dbReference type="InterPro" id="IPR051035">
    <property type="entry name" value="Mito_inheritance_9"/>
</dbReference>
<proteinExistence type="predicted"/>
<sequence length="335" mass="38905">GPDTKLALWYGRRAELDVNRGPFLSPEEALVAPAQKEIAYLKQFGKPLLPMRRERRPGYKYQKQSPVDHIKNLEWYLSIAPSILAKDPALSHFYIRHPDLQPNNIFVSLSPGSDCKIVSVFDWQHTSILPMFLLAGIPQRLQNYNDEVSQSMELPSRPDNLDEMDEDERDSEEYTYRCRLVHYHYVTSTMECNPLHYAAFTDPFYALRGRLFQYAGAPWEGETFDLKLALIEATHEWEELAGEGVPCPVEFDPQDLAETEELEKRLNRATLGFEFMQSQGGVGEDGWVRAEDYEGSMAYFKNMKEKGLESAKSEQDRDEIRNHWPWDDMDEEDYM</sequence>